<dbReference type="RefSeq" id="WP_200347614.1">
    <property type="nucleotide sequence ID" value="NZ_NRSJ01000035.1"/>
</dbReference>
<evidence type="ECO:0008006" key="3">
    <source>
        <dbReference type="Google" id="ProtNLM"/>
    </source>
</evidence>
<proteinExistence type="predicted"/>
<dbReference type="SUPFAM" id="SSF56112">
    <property type="entry name" value="Protein kinase-like (PK-like)"/>
    <property type="match status" value="1"/>
</dbReference>
<gene>
    <name evidence="1" type="ORF">CKO40_16805</name>
</gene>
<protein>
    <recommendedName>
        <fullName evidence="3">DUF2252 domain-containing protein</fullName>
    </recommendedName>
</protein>
<comment type="caution">
    <text evidence="1">The sequence shown here is derived from an EMBL/GenBank/DDBJ whole genome shotgun (WGS) entry which is preliminary data.</text>
</comment>
<evidence type="ECO:0000313" key="1">
    <source>
        <dbReference type="EMBL" id="MBK1706162.1"/>
    </source>
</evidence>
<dbReference type="Proteomes" id="UP001296776">
    <property type="component" value="Unassembled WGS sequence"/>
</dbReference>
<organism evidence="1 2">
    <name type="scientific">Halochromatium glycolicum</name>
    <dbReference type="NCBI Taxonomy" id="85075"/>
    <lineage>
        <taxon>Bacteria</taxon>
        <taxon>Pseudomonadati</taxon>
        <taxon>Pseudomonadota</taxon>
        <taxon>Gammaproteobacteria</taxon>
        <taxon>Chromatiales</taxon>
        <taxon>Chromatiaceae</taxon>
        <taxon>Halochromatium</taxon>
    </lineage>
</organism>
<dbReference type="AlphaFoldDB" id="A0AAJ0XBP6"/>
<accession>A0AAJ0XBP6</accession>
<dbReference type="Pfam" id="PF10009">
    <property type="entry name" value="DUF2252"/>
    <property type="match status" value="2"/>
</dbReference>
<reference evidence="1" key="2">
    <citation type="journal article" date="2020" name="Microorganisms">
        <title>Osmotic Adaptation and Compatible Solute Biosynthesis of Phototrophic Bacteria as Revealed from Genome Analyses.</title>
        <authorList>
            <person name="Imhoff J.F."/>
            <person name="Rahn T."/>
            <person name="Kunzel S."/>
            <person name="Keller A."/>
            <person name="Neulinger S.C."/>
        </authorList>
    </citation>
    <scope>NUCLEOTIDE SEQUENCE</scope>
    <source>
        <strain evidence="1">DSM 11080</strain>
    </source>
</reference>
<dbReference type="PANTHER" id="PTHR39441:SF1">
    <property type="entry name" value="DUF2252 DOMAIN-CONTAINING PROTEIN"/>
    <property type="match status" value="1"/>
</dbReference>
<dbReference type="InterPro" id="IPR018721">
    <property type="entry name" value="DUF2252"/>
</dbReference>
<reference evidence="1" key="1">
    <citation type="submission" date="2017-08" db="EMBL/GenBank/DDBJ databases">
        <authorList>
            <person name="Imhoff J.F."/>
            <person name="Rahn T."/>
            <person name="Kuenzel S."/>
            <person name="Neulinger S.C."/>
        </authorList>
    </citation>
    <scope>NUCLEOTIDE SEQUENCE</scope>
    <source>
        <strain evidence="1">DSM 11080</strain>
    </source>
</reference>
<dbReference type="PANTHER" id="PTHR39441">
    <property type="entry name" value="DUF2252 DOMAIN-CONTAINING PROTEIN"/>
    <property type="match status" value="1"/>
</dbReference>
<keyword evidence="2" id="KW-1185">Reference proteome</keyword>
<sequence length="466" mass="51296">MTQSDDARQHLIRSELLRVDGSDPGAAEAPSKKHSKMAENPFRFLRGSAQLFYADIQQGRLELPAALSESPPLTTVMGDCHVANFGFLTEQGSHGDQVVFCPNDYDDACVGPAVWDIARYLVSLALTAEYCRGLVDGRYQSDEVDDPAELEAPSAGDAEEAGHAFLDAYRRTCRHCVRDPGLRFEALDAFPKKHVLGKAFRKACRRAAGGKDFETKSTLAKEVRIDAGRLVFRDRPGRFARLDTERAEAVREAFRPYVDDAILDLVRRLGAGTGSVDLERFYLLVGPEGFAGGEDLALCHVVEVKQQRPASPLYWFPDISPVNRLQSAHLTIDCQRLMQRAPDLVLDEAIWEDTPWLVRSRHHARVGIDPEEIALAPKKPGKQLKAYAQACGQALALAHARGDRRSTRFEAAMAKQLPDNSKALVTACAQYAEQVVADQRRLRAILRRLDAAASPAAGTSPQTPSA</sequence>
<name>A0AAJ0XBP6_9GAMM</name>
<evidence type="ECO:0000313" key="2">
    <source>
        <dbReference type="Proteomes" id="UP001296776"/>
    </source>
</evidence>
<dbReference type="InterPro" id="IPR011009">
    <property type="entry name" value="Kinase-like_dom_sf"/>
</dbReference>
<dbReference type="EMBL" id="NRSJ01000035">
    <property type="protein sequence ID" value="MBK1706162.1"/>
    <property type="molecule type" value="Genomic_DNA"/>
</dbReference>